<dbReference type="GO" id="GO:0055085">
    <property type="term" value="P:transmembrane transport"/>
    <property type="evidence" value="ECO:0007669"/>
    <property type="project" value="InterPro"/>
</dbReference>
<keyword evidence="1" id="KW-0732">Signal</keyword>
<gene>
    <name evidence="2" type="ORF">LCGC14_0797060</name>
</gene>
<dbReference type="InterPro" id="IPR005770">
    <property type="entry name" value="PhnD"/>
</dbReference>
<comment type="caution">
    <text evidence="2">The sequence shown here is derived from an EMBL/GenBank/DDBJ whole genome shotgun (WGS) entry which is preliminary data.</text>
</comment>
<protein>
    <recommendedName>
        <fullName evidence="3">Solute-binding protein family 3/N-terminal domain-containing protein</fullName>
    </recommendedName>
</protein>
<sequence>MSIQSVNKMKYLSLLFFLFILFNSFCQKNSDEKKIKVDLSKREEIQSLPGETEGPLRVAVAAMISPEENFFHYNEIFDYVYRKIGRKIIFKQRKSYQEVNELLRLQELDFAFICSGAYVEAREEFDAEILVVPQIKGKSNYHAYVIVRDDSGLAKFEDLKGHDFAFTDPLSNTGCLYPRYLVKGINLSEKMFFSRVIYTYAHDYSIKAVENKIVDAASVDSLIFDYFKGNKPQEVASLKVIKKSEPFGMPPVVVHPNIEPDLKRTLQSVFINMSTDPQGKEILSHLDIDRFVLGKDSEYESIRKMRAFLQE</sequence>
<evidence type="ECO:0008006" key="3">
    <source>
        <dbReference type="Google" id="ProtNLM"/>
    </source>
</evidence>
<proteinExistence type="predicted"/>
<dbReference type="NCBIfam" id="TIGR01098">
    <property type="entry name" value="3A0109s03R"/>
    <property type="match status" value="1"/>
</dbReference>
<dbReference type="PANTHER" id="PTHR35841:SF1">
    <property type="entry name" value="PHOSPHONATES-BINDING PERIPLASMIC PROTEIN"/>
    <property type="match status" value="1"/>
</dbReference>
<reference evidence="2" key="1">
    <citation type="journal article" date="2015" name="Nature">
        <title>Complex archaea that bridge the gap between prokaryotes and eukaryotes.</title>
        <authorList>
            <person name="Spang A."/>
            <person name="Saw J.H."/>
            <person name="Jorgensen S.L."/>
            <person name="Zaremba-Niedzwiedzka K."/>
            <person name="Martijn J."/>
            <person name="Lind A.E."/>
            <person name="van Eijk R."/>
            <person name="Schleper C."/>
            <person name="Guy L."/>
            <person name="Ettema T.J."/>
        </authorList>
    </citation>
    <scope>NUCLEOTIDE SEQUENCE</scope>
</reference>
<dbReference type="GO" id="GO:0043190">
    <property type="term" value="C:ATP-binding cassette (ABC) transporter complex"/>
    <property type="evidence" value="ECO:0007669"/>
    <property type="project" value="InterPro"/>
</dbReference>
<dbReference type="EMBL" id="LAZR01002128">
    <property type="protein sequence ID" value="KKN34098.1"/>
    <property type="molecule type" value="Genomic_DNA"/>
</dbReference>
<dbReference type="Gene3D" id="3.40.190.10">
    <property type="entry name" value="Periplasmic binding protein-like II"/>
    <property type="match status" value="2"/>
</dbReference>
<organism evidence="2">
    <name type="scientific">marine sediment metagenome</name>
    <dbReference type="NCBI Taxonomy" id="412755"/>
    <lineage>
        <taxon>unclassified sequences</taxon>
        <taxon>metagenomes</taxon>
        <taxon>ecological metagenomes</taxon>
    </lineage>
</organism>
<evidence type="ECO:0000256" key="1">
    <source>
        <dbReference type="ARBA" id="ARBA00022729"/>
    </source>
</evidence>
<dbReference type="Pfam" id="PF12974">
    <property type="entry name" value="Phosphonate-bd"/>
    <property type="match status" value="1"/>
</dbReference>
<name>A0A0F9SXY3_9ZZZZ</name>
<dbReference type="SUPFAM" id="SSF53850">
    <property type="entry name" value="Periplasmic binding protein-like II"/>
    <property type="match status" value="1"/>
</dbReference>
<dbReference type="AlphaFoldDB" id="A0A0F9SXY3"/>
<accession>A0A0F9SXY3</accession>
<dbReference type="PANTHER" id="PTHR35841">
    <property type="entry name" value="PHOSPHONATES-BINDING PERIPLASMIC PROTEIN"/>
    <property type="match status" value="1"/>
</dbReference>
<dbReference type="CDD" id="cd13571">
    <property type="entry name" value="PBP2_PnhD_1"/>
    <property type="match status" value="1"/>
</dbReference>
<evidence type="ECO:0000313" key="2">
    <source>
        <dbReference type="EMBL" id="KKN34098.1"/>
    </source>
</evidence>